<protein>
    <submittedName>
        <fullName evidence="4">DUF3160 domain-containing protein</fullName>
    </submittedName>
</protein>
<dbReference type="Pfam" id="PF13308">
    <property type="entry name" value="YARHG"/>
    <property type="match status" value="1"/>
</dbReference>
<feature type="region of interest" description="Disordered" evidence="1">
    <location>
        <begin position="22"/>
        <end position="55"/>
    </location>
</feature>
<dbReference type="Proteomes" id="UP001403385">
    <property type="component" value="Unassembled WGS sequence"/>
</dbReference>
<reference evidence="4 5" key="1">
    <citation type="submission" date="2024-04" db="EMBL/GenBank/DDBJ databases">
        <title>Novel genus in family Flammeovirgaceae.</title>
        <authorList>
            <person name="Nguyen T.H."/>
            <person name="Vuong T.Q."/>
            <person name="Le H."/>
            <person name="Kim S.-G."/>
        </authorList>
    </citation>
    <scope>NUCLEOTIDE SEQUENCE [LARGE SCALE GENOMIC DNA]</scope>
    <source>
        <strain evidence="4 5">JCM 23209</strain>
    </source>
</reference>
<gene>
    <name evidence="4" type="ORF">AAG747_16665</name>
</gene>
<evidence type="ECO:0000256" key="2">
    <source>
        <dbReference type="SAM" id="SignalP"/>
    </source>
</evidence>
<feature type="chain" id="PRO_5043959436" evidence="2">
    <location>
        <begin position="25"/>
        <end position="815"/>
    </location>
</feature>
<evidence type="ECO:0000259" key="3">
    <source>
        <dbReference type="SMART" id="SM01324"/>
    </source>
</evidence>
<feature type="signal peptide" evidence="2">
    <location>
        <begin position="1"/>
        <end position="24"/>
    </location>
</feature>
<evidence type="ECO:0000256" key="1">
    <source>
        <dbReference type="SAM" id="MobiDB-lite"/>
    </source>
</evidence>
<accession>A0AAW9SDY1</accession>
<dbReference type="SMART" id="SM01324">
    <property type="entry name" value="YARHG"/>
    <property type="match status" value="1"/>
</dbReference>
<dbReference type="InterPro" id="IPR038434">
    <property type="entry name" value="YARHG_sf"/>
</dbReference>
<keyword evidence="2" id="KW-0732">Signal</keyword>
<evidence type="ECO:0000313" key="5">
    <source>
        <dbReference type="Proteomes" id="UP001403385"/>
    </source>
</evidence>
<dbReference type="InterPro" id="IPR022601">
    <property type="entry name" value="DUF3160"/>
</dbReference>
<dbReference type="AlphaFoldDB" id="A0AAW9SDY1"/>
<dbReference type="EMBL" id="JBDKWZ010000009">
    <property type="protein sequence ID" value="MEN7549558.1"/>
    <property type="molecule type" value="Genomic_DNA"/>
</dbReference>
<dbReference type="Pfam" id="PF11369">
    <property type="entry name" value="DUF3160"/>
    <property type="match status" value="1"/>
</dbReference>
<dbReference type="RefSeq" id="WP_346822337.1">
    <property type="nucleotide sequence ID" value="NZ_JBDKWZ010000009.1"/>
</dbReference>
<dbReference type="Gene3D" id="1.20.58.1690">
    <property type="match status" value="1"/>
</dbReference>
<dbReference type="PROSITE" id="PS51257">
    <property type="entry name" value="PROKAR_LIPOPROTEIN"/>
    <property type="match status" value="1"/>
</dbReference>
<dbReference type="SMART" id="SM01325">
    <property type="entry name" value="DUF3160"/>
    <property type="match status" value="1"/>
</dbReference>
<feature type="compositionally biased region" description="Polar residues" evidence="1">
    <location>
        <begin position="43"/>
        <end position="52"/>
    </location>
</feature>
<comment type="caution">
    <text evidence="4">The sequence shown here is derived from an EMBL/GenBank/DDBJ whole genome shotgun (WGS) entry which is preliminary data.</text>
</comment>
<name>A0AAW9SDY1_9BACT</name>
<feature type="compositionally biased region" description="Basic and acidic residues" evidence="1">
    <location>
        <begin position="22"/>
        <end position="41"/>
    </location>
</feature>
<organism evidence="4 5">
    <name type="scientific">Rapidithrix thailandica</name>
    <dbReference type="NCBI Taxonomy" id="413964"/>
    <lineage>
        <taxon>Bacteria</taxon>
        <taxon>Pseudomonadati</taxon>
        <taxon>Bacteroidota</taxon>
        <taxon>Cytophagia</taxon>
        <taxon>Cytophagales</taxon>
        <taxon>Flammeovirgaceae</taxon>
        <taxon>Rapidithrix</taxon>
    </lineage>
</organism>
<proteinExistence type="predicted"/>
<keyword evidence="5" id="KW-1185">Reference proteome</keyword>
<dbReference type="InterPro" id="IPR025582">
    <property type="entry name" value="YARHG_dom"/>
</dbReference>
<feature type="domain" description="YARHG" evidence="3">
    <location>
        <begin position="90"/>
        <end position="173"/>
    </location>
</feature>
<sequence>MKNKPLLFCALLCVLLTASCSDDGKNQASEKEESVSEKESLENQQTSTFSSRVNEKEDEKGTLKIVYGEDKEKLKTYYELPHIKEFYDWNNLEYTPSNDFSYPSDLTSLSYEELRLLRNEIFARNGYLFSDGFLRGYFNRFDWYMPIFDVEDFEISLNQKERDLVNKILAEEKKRKERKTVSQGDLQLYNADLIANKQQFEVIPKGVEEDFHKQNFSLVATNRAMPFYAYDENAYQYIPHYITTDLYLFILHKYFSRSLEKLDENYMYGQLKTLLENASQKINTLSGPASEHQATLEWAQMYTSLALYALGDAKVTAPEAYTAIFQEEKKKIDALKGNPSFIENSFVSYQELKPRGHYTKSDNLKKYFKGFKWLSLNGIDLDNKEQLKGLLVFAHTIKNDEKLFKQYQQYVSVIERLAGQEDNLSLSDIMRLLKDQSLEEILNEDFVASVKDELNRLNKEKIKTVFGKTVKAEVKNARYVYFLSSTYSISGEIFSKLVHVDQLKSKRPFPKGLDVPAVFGNQTAQNILVNEYKDHEAWPEYLPKLNQLQDHFKNFENWDHNYGFKGVQTALAASAEHGNYPDFMKTDAYNRKELSTTLASWTHIKHDLILYQEKPHAAEAGQGGGPEPPEHYSYVEPNLEFWDTALELVEWLETLAKYETSFESELSQIKELGENLRTVAYKQIEGKTITKEEYDELHYVGGTVEYILLSLLETDHLPDRERSMALIADVYAYNGTNLNVAVGHADDIYTIVPIKGEYYIARGSVFSYYEFTGRIYNDEEWKQRIADQDVPERPKWIGSILKEGKPLKGTMQYRY</sequence>
<evidence type="ECO:0000313" key="4">
    <source>
        <dbReference type="EMBL" id="MEN7549558.1"/>
    </source>
</evidence>